<proteinExistence type="predicted"/>
<dbReference type="AlphaFoldDB" id="A0A1L9SAU0"/>
<evidence type="ECO:0000313" key="2">
    <source>
        <dbReference type="Proteomes" id="UP000184188"/>
    </source>
</evidence>
<accession>A0A1L9SAU0</accession>
<evidence type="ECO:0000313" key="1">
    <source>
        <dbReference type="EMBL" id="OJJ44302.1"/>
    </source>
</evidence>
<protein>
    <submittedName>
        <fullName evidence="1">Uncharacterized protein</fullName>
    </submittedName>
</protein>
<organism evidence="1 2">
    <name type="scientific">Penicilliopsis zonata CBS 506.65</name>
    <dbReference type="NCBI Taxonomy" id="1073090"/>
    <lineage>
        <taxon>Eukaryota</taxon>
        <taxon>Fungi</taxon>
        <taxon>Dikarya</taxon>
        <taxon>Ascomycota</taxon>
        <taxon>Pezizomycotina</taxon>
        <taxon>Eurotiomycetes</taxon>
        <taxon>Eurotiomycetidae</taxon>
        <taxon>Eurotiales</taxon>
        <taxon>Aspergillaceae</taxon>
        <taxon>Penicilliopsis</taxon>
    </lineage>
</organism>
<dbReference type="VEuPathDB" id="FungiDB:ASPZODRAFT_135108"/>
<sequence>MGYNLFYSKVLDKRIFLLLYSVCPSQSMWSTIRAQILRNRGFSNRRFHSSDPALDKRDTHACISTGGERRGSLDPFRCGYSVSPESVQRAHTEYRILTAPSRDRHM</sequence>
<dbReference type="Proteomes" id="UP000184188">
    <property type="component" value="Unassembled WGS sequence"/>
</dbReference>
<dbReference type="GeneID" id="34610171"/>
<gene>
    <name evidence="1" type="ORF">ASPZODRAFT_135108</name>
</gene>
<dbReference type="RefSeq" id="XP_022578812.1">
    <property type="nucleotide sequence ID" value="XM_022723706.1"/>
</dbReference>
<reference evidence="2" key="1">
    <citation type="journal article" date="2017" name="Genome Biol.">
        <title>Comparative genomics reveals high biological diversity and specific adaptations in the industrially and medically important fungal genus Aspergillus.</title>
        <authorList>
            <person name="de Vries R.P."/>
            <person name="Riley R."/>
            <person name="Wiebenga A."/>
            <person name="Aguilar-Osorio G."/>
            <person name="Amillis S."/>
            <person name="Uchima C.A."/>
            <person name="Anderluh G."/>
            <person name="Asadollahi M."/>
            <person name="Askin M."/>
            <person name="Barry K."/>
            <person name="Battaglia E."/>
            <person name="Bayram O."/>
            <person name="Benocci T."/>
            <person name="Braus-Stromeyer S.A."/>
            <person name="Caldana C."/>
            <person name="Canovas D."/>
            <person name="Cerqueira G.C."/>
            <person name="Chen F."/>
            <person name="Chen W."/>
            <person name="Choi C."/>
            <person name="Clum A."/>
            <person name="Dos Santos R.A."/>
            <person name="Damasio A.R."/>
            <person name="Diallinas G."/>
            <person name="Emri T."/>
            <person name="Fekete E."/>
            <person name="Flipphi M."/>
            <person name="Freyberg S."/>
            <person name="Gallo A."/>
            <person name="Gournas C."/>
            <person name="Habgood R."/>
            <person name="Hainaut M."/>
            <person name="Harispe M.L."/>
            <person name="Henrissat B."/>
            <person name="Hilden K.S."/>
            <person name="Hope R."/>
            <person name="Hossain A."/>
            <person name="Karabika E."/>
            <person name="Karaffa L."/>
            <person name="Karanyi Z."/>
            <person name="Krasevec N."/>
            <person name="Kuo A."/>
            <person name="Kusch H."/>
            <person name="LaButti K."/>
            <person name="Lagendijk E.L."/>
            <person name="Lapidus A."/>
            <person name="Levasseur A."/>
            <person name="Lindquist E."/>
            <person name="Lipzen A."/>
            <person name="Logrieco A.F."/>
            <person name="MacCabe A."/>
            <person name="Maekelae M.R."/>
            <person name="Malavazi I."/>
            <person name="Melin P."/>
            <person name="Meyer V."/>
            <person name="Mielnichuk N."/>
            <person name="Miskei M."/>
            <person name="Molnar A.P."/>
            <person name="Mule G."/>
            <person name="Ngan C.Y."/>
            <person name="Orejas M."/>
            <person name="Orosz E."/>
            <person name="Ouedraogo J.P."/>
            <person name="Overkamp K.M."/>
            <person name="Park H.-S."/>
            <person name="Perrone G."/>
            <person name="Piumi F."/>
            <person name="Punt P.J."/>
            <person name="Ram A.F."/>
            <person name="Ramon A."/>
            <person name="Rauscher S."/>
            <person name="Record E."/>
            <person name="Riano-Pachon D.M."/>
            <person name="Robert V."/>
            <person name="Roehrig J."/>
            <person name="Ruller R."/>
            <person name="Salamov A."/>
            <person name="Salih N.S."/>
            <person name="Samson R.A."/>
            <person name="Sandor E."/>
            <person name="Sanguinetti M."/>
            <person name="Schuetze T."/>
            <person name="Sepcic K."/>
            <person name="Shelest E."/>
            <person name="Sherlock G."/>
            <person name="Sophianopoulou V."/>
            <person name="Squina F.M."/>
            <person name="Sun H."/>
            <person name="Susca A."/>
            <person name="Todd R.B."/>
            <person name="Tsang A."/>
            <person name="Unkles S.E."/>
            <person name="van de Wiele N."/>
            <person name="van Rossen-Uffink D."/>
            <person name="Oliveira J.V."/>
            <person name="Vesth T.C."/>
            <person name="Visser J."/>
            <person name="Yu J.-H."/>
            <person name="Zhou M."/>
            <person name="Andersen M.R."/>
            <person name="Archer D.B."/>
            <person name="Baker S.E."/>
            <person name="Benoit I."/>
            <person name="Brakhage A.A."/>
            <person name="Braus G.H."/>
            <person name="Fischer R."/>
            <person name="Frisvad J.C."/>
            <person name="Goldman G.H."/>
            <person name="Houbraken J."/>
            <person name="Oakley B."/>
            <person name="Pocsi I."/>
            <person name="Scazzocchio C."/>
            <person name="Seiboth B."/>
            <person name="vanKuyk P.A."/>
            <person name="Wortman J."/>
            <person name="Dyer P.S."/>
            <person name="Grigoriev I.V."/>
        </authorList>
    </citation>
    <scope>NUCLEOTIDE SEQUENCE [LARGE SCALE GENOMIC DNA]</scope>
    <source>
        <strain evidence="2">CBS 506.65</strain>
    </source>
</reference>
<name>A0A1L9SAU0_9EURO</name>
<dbReference type="EMBL" id="KV878348">
    <property type="protein sequence ID" value="OJJ44302.1"/>
    <property type="molecule type" value="Genomic_DNA"/>
</dbReference>
<keyword evidence="2" id="KW-1185">Reference proteome</keyword>